<dbReference type="Gene3D" id="1.10.10.60">
    <property type="entry name" value="Homeodomain-like"/>
    <property type="match status" value="2"/>
</dbReference>
<dbReference type="Proteomes" id="UP000291981">
    <property type="component" value="Unassembled WGS sequence"/>
</dbReference>
<dbReference type="PRINTS" id="PR00032">
    <property type="entry name" value="HTHARAC"/>
</dbReference>
<feature type="transmembrane region" description="Helical" evidence="4">
    <location>
        <begin position="177"/>
        <end position="195"/>
    </location>
</feature>
<dbReference type="PROSITE" id="PS00041">
    <property type="entry name" value="HTH_ARAC_FAMILY_1"/>
    <property type="match status" value="1"/>
</dbReference>
<feature type="transmembrane region" description="Helical" evidence="4">
    <location>
        <begin position="68"/>
        <end position="85"/>
    </location>
</feature>
<dbReference type="InterPro" id="IPR009057">
    <property type="entry name" value="Homeodomain-like_sf"/>
</dbReference>
<name>A0A4Q8QF08_9FLAO</name>
<dbReference type="GO" id="GO:0043565">
    <property type="term" value="F:sequence-specific DNA binding"/>
    <property type="evidence" value="ECO:0007669"/>
    <property type="project" value="InterPro"/>
</dbReference>
<dbReference type="Pfam" id="PF12833">
    <property type="entry name" value="HTH_18"/>
    <property type="match status" value="1"/>
</dbReference>
<feature type="transmembrane region" description="Helical" evidence="4">
    <location>
        <begin position="6"/>
        <end position="24"/>
    </location>
</feature>
<dbReference type="GO" id="GO:0003700">
    <property type="term" value="F:DNA-binding transcription factor activity"/>
    <property type="evidence" value="ECO:0007669"/>
    <property type="project" value="InterPro"/>
</dbReference>
<gene>
    <name evidence="6" type="ORF">EW142_00075</name>
</gene>
<feature type="transmembrane region" description="Helical" evidence="4">
    <location>
        <begin position="207"/>
        <end position="226"/>
    </location>
</feature>
<evidence type="ECO:0000256" key="4">
    <source>
        <dbReference type="SAM" id="Phobius"/>
    </source>
</evidence>
<evidence type="ECO:0000256" key="1">
    <source>
        <dbReference type="ARBA" id="ARBA00023015"/>
    </source>
</evidence>
<dbReference type="PROSITE" id="PS01124">
    <property type="entry name" value="HTH_ARAC_FAMILY_2"/>
    <property type="match status" value="1"/>
</dbReference>
<dbReference type="InterPro" id="IPR020449">
    <property type="entry name" value="Tscrpt_reg_AraC-type_HTH"/>
</dbReference>
<dbReference type="SMART" id="SM00342">
    <property type="entry name" value="HTH_ARAC"/>
    <property type="match status" value="1"/>
</dbReference>
<keyword evidence="4" id="KW-1133">Transmembrane helix</keyword>
<accession>A0A4Q8QF08</accession>
<sequence length="367" mass="42791">MAWHILLFLFFTALGMGIGVLFFFKTKGNRFANTLLGIYTLLFSYELLNNCLKWSGYLNDEAFVHLTFTQFPLWMVYGPLLYIYVRNVTQNQGFQRTDFLFLIPVLTIVVLNGPFYLLDATTKLEVIETGQFGAHTWLPSFSIDAVILLMAFYGILTYIDFGPRRTPSFNENKWLKWFVGSYMGFVLAFASYIYLTRLQIMNPNYDYFVDMVIVFFIAMLSFFGFVQPEIFEGKTIKEVIPFVKYRKTGLSNALSLEMKGRLLQIMENDKIFLENTLRLDDVARMLNLSRNHTSQIINQHFNLSFFDFINQHRIKEAKRLMTLGSQKSTMTQIAYDCGFNNRASFYKAFKKFEGQNPSEYLLVKEAS</sequence>
<feature type="domain" description="HTH araC/xylS-type" evidence="5">
    <location>
        <begin position="260"/>
        <end position="363"/>
    </location>
</feature>
<keyword evidence="7" id="KW-1185">Reference proteome</keyword>
<evidence type="ECO:0000313" key="6">
    <source>
        <dbReference type="EMBL" id="TAI48247.1"/>
    </source>
</evidence>
<dbReference type="PANTHER" id="PTHR43280">
    <property type="entry name" value="ARAC-FAMILY TRANSCRIPTIONAL REGULATOR"/>
    <property type="match status" value="1"/>
</dbReference>
<dbReference type="OrthoDB" id="5492415at2"/>
<comment type="caution">
    <text evidence="6">The sequence shown here is derived from an EMBL/GenBank/DDBJ whole genome shotgun (WGS) entry which is preliminary data.</text>
</comment>
<evidence type="ECO:0000313" key="7">
    <source>
        <dbReference type="Proteomes" id="UP000291981"/>
    </source>
</evidence>
<evidence type="ECO:0000256" key="3">
    <source>
        <dbReference type="ARBA" id="ARBA00023163"/>
    </source>
</evidence>
<feature type="transmembrane region" description="Helical" evidence="4">
    <location>
        <begin position="137"/>
        <end position="156"/>
    </location>
</feature>
<proteinExistence type="predicted"/>
<dbReference type="InterPro" id="IPR018060">
    <property type="entry name" value="HTH_AraC"/>
</dbReference>
<reference evidence="6 7" key="1">
    <citation type="submission" date="2019-02" db="EMBL/GenBank/DDBJ databases">
        <title>Draft genome sequence of Muricauda sp. 176CP4-71.</title>
        <authorList>
            <person name="Park J.-S."/>
        </authorList>
    </citation>
    <scope>NUCLEOTIDE SEQUENCE [LARGE SCALE GENOMIC DNA]</scope>
    <source>
        <strain evidence="6 7">176CP4-71</strain>
    </source>
</reference>
<feature type="transmembrane region" description="Helical" evidence="4">
    <location>
        <begin position="31"/>
        <end position="48"/>
    </location>
</feature>
<protein>
    <submittedName>
        <fullName evidence="6">AraC family transcriptional regulator</fullName>
    </submittedName>
</protein>
<dbReference type="SUPFAM" id="SSF46689">
    <property type="entry name" value="Homeodomain-like"/>
    <property type="match status" value="1"/>
</dbReference>
<evidence type="ECO:0000259" key="5">
    <source>
        <dbReference type="PROSITE" id="PS01124"/>
    </source>
</evidence>
<keyword evidence="4" id="KW-0812">Transmembrane</keyword>
<organism evidence="6 7">
    <name type="scientific">Flagellimonas allohymeniacidonis</name>
    <dbReference type="NCBI Taxonomy" id="2517819"/>
    <lineage>
        <taxon>Bacteria</taxon>
        <taxon>Pseudomonadati</taxon>
        <taxon>Bacteroidota</taxon>
        <taxon>Flavobacteriia</taxon>
        <taxon>Flavobacteriales</taxon>
        <taxon>Flavobacteriaceae</taxon>
        <taxon>Flagellimonas</taxon>
    </lineage>
</organism>
<keyword evidence="4" id="KW-0472">Membrane</keyword>
<evidence type="ECO:0000256" key="2">
    <source>
        <dbReference type="ARBA" id="ARBA00023125"/>
    </source>
</evidence>
<dbReference type="AlphaFoldDB" id="A0A4Q8QF08"/>
<feature type="transmembrane region" description="Helical" evidence="4">
    <location>
        <begin position="97"/>
        <end position="117"/>
    </location>
</feature>
<keyword evidence="2" id="KW-0238">DNA-binding</keyword>
<dbReference type="PANTHER" id="PTHR43280:SF29">
    <property type="entry name" value="ARAC-FAMILY TRANSCRIPTIONAL REGULATOR"/>
    <property type="match status" value="1"/>
</dbReference>
<dbReference type="EMBL" id="SGIU01000001">
    <property type="protein sequence ID" value="TAI48247.1"/>
    <property type="molecule type" value="Genomic_DNA"/>
</dbReference>
<dbReference type="InterPro" id="IPR018062">
    <property type="entry name" value="HTH_AraC-typ_CS"/>
</dbReference>
<keyword evidence="1" id="KW-0805">Transcription regulation</keyword>
<keyword evidence="3" id="KW-0804">Transcription</keyword>
<dbReference type="RefSeq" id="WP_130607909.1">
    <property type="nucleotide sequence ID" value="NZ_SGIU01000001.1"/>
</dbReference>